<reference evidence="2" key="1">
    <citation type="submission" date="2021-06" db="EMBL/GenBank/DDBJ databases">
        <title>Comparative genomics, transcriptomics and evolutionary studies reveal genomic signatures of adaptation to plant cell wall in hemibiotrophic fungi.</title>
        <authorList>
            <consortium name="DOE Joint Genome Institute"/>
            <person name="Baroncelli R."/>
            <person name="Diaz J.F."/>
            <person name="Benocci T."/>
            <person name="Peng M."/>
            <person name="Battaglia E."/>
            <person name="Haridas S."/>
            <person name="Andreopoulos W."/>
            <person name="Labutti K."/>
            <person name="Pangilinan J."/>
            <person name="Floch G.L."/>
            <person name="Makela M.R."/>
            <person name="Henrissat B."/>
            <person name="Grigoriev I.V."/>
            <person name="Crouch J.A."/>
            <person name="De Vries R.P."/>
            <person name="Sukno S.A."/>
            <person name="Thon M.R."/>
        </authorList>
    </citation>
    <scope>NUCLEOTIDE SEQUENCE</scope>
    <source>
        <strain evidence="2">CBS 193.32</strain>
    </source>
</reference>
<organism evidence="2 3">
    <name type="scientific">Colletotrichum godetiae</name>
    <dbReference type="NCBI Taxonomy" id="1209918"/>
    <lineage>
        <taxon>Eukaryota</taxon>
        <taxon>Fungi</taxon>
        <taxon>Dikarya</taxon>
        <taxon>Ascomycota</taxon>
        <taxon>Pezizomycotina</taxon>
        <taxon>Sordariomycetes</taxon>
        <taxon>Hypocreomycetidae</taxon>
        <taxon>Glomerellales</taxon>
        <taxon>Glomerellaceae</taxon>
        <taxon>Colletotrichum</taxon>
        <taxon>Colletotrichum acutatum species complex</taxon>
    </lineage>
</organism>
<feature type="region of interest" description="Disordered" evidence="1">
    <location>
        <begin position="28"/>
        <end position="51"/>
    </location>
</feature>
<name>A0AAJ0ERY7_9PEZI</name>
<evidence type="ECO:0000313" key="3">
    <source>
        <dbReference type="Proteomes" id="UP001224890"/>
    </source>
</evidence>
<proteinExistence type="predicted"/>
<dbReference type="AlphaFoldDB" id="A0AAJ0ERY7"/>
<evidence type="ECO:0000313" key="2">
    <source>
        <dbReference type="EMBL" id="KAK1671798.1"/>
    </source>
</evidence>
<sequence length="79" mass="9146">MTFPPHVEVMRLALFNKRQTASIYLSLPSQHEHSRPSCNISIRPQHDHHDPRGCCCNGESHQQCQNLVERGKLRRESSQ</sequence>
<keyword evidence="3" id="KW-1185">Reference proteome</keyword>
<comment type="caution">
    <text evidence="2">The sequence shown here is derived from an EMBL/GenBank/DDBJ whole genome shotgun (WGS) entry which is preliminary data.</text>
</comment>
<gene>
    <name evidence="2" type="ORF">BDP55DRAFT_674864</name>
</gene>
<evidence type="ECO:0000256" key="1">
    <source>
        <dbReference type="SAM" id="MobiDB-lite"/>
    </source>
</evidence>
<accession>A0AAJ0ERY7</accession>
<dbReference type="EMBL" id="JAHMHR010000043">
    <property type="protein sequence ID" value="KAK1671798.1"/>
    <property type="molecule type" value="Genomic_DNA"/>
</dbReference>
<dbReference type="RefSeq" id="XP_060425801.1">
    <property type="nucleotide sequence ID" value="XM_060575690.1"/>
</dbReference>
<dbReference type="GeneID" id="85460216"/>
<protein>
    <submittedName>
        <fullName evidence="2">Uncharacterized protein</fullName>
    </submittedName>
</protein>
<dbReference type="Proteomes" id="UP001224890">
    <property type="component" value="Unassembled WGS sequence"/>
</dbReference>